<name>A0A498KHL4_MALDO</name>
<gene>
    <name evidence="2" type="ORF">DVH24_026324</name>
</gene>
<dbReference type="AlphaFoldDB" id="A0A498KHL4"/>
<dbReference type="EMBL" id="RDQH01000328">
    <property type="protein sequence ID" value="RXI07188.1"/>
    <property type="molecule type" value="Genomic_DNA"/>
</dbReference>
<feature type="region of interest" description="Disordered" evidence="1">
    <location>
        <begin position="165"/>
        <end position="190"/>
    </location>
</feature>
<dbReference type="Proteomes" id="UP000290289">
    <property type="component" value="Chromosome 2"/>
</dbReference>
<dbReference type="STRING" id="3750.A0A498KHL4"/>
<sequence length="330" mass="36885">MASLAQQFTGLRCLPLSTSRLSKPSILQKQNKMPGLLPIISATIISNAQTKERLKLKKIFEDAHERGCIDLEEMLKKIKIKIKRLTGETTWVRVTPKVGGLSQLVWVRLWDFGLEFWEPRTLFKVASSIGVLSNSLTSLSFVSPSVPYPSLLSLGSLLPEQHIHHVSNTKSPPSSSQPHTKHKTRTHNLSSDSPLQLLVKRSNVESIEIELGYEDMPDYCYHCVECEAYDKLSAPDASFLKASLPVVYWLLSNHGSVKFNTNSAWKSGSDRAGYVWDWKFLWLEINSALVLDFLCSPQLVPWQLRGEGNQVADALVDHGSSSIGLDSQLS</sequence>
<accession>A0A498KHL4</accession>
<reference evidence="2 3" key="1">
    <citation type="submission" date="2018-10" db="EMBL/GenBank/DDBJ databases">
        <title>A high-quality apple genome assembly.</title>
        <authorList>
            <person name="Hu J."/>
        </authorList>
    </citation>
    <scope>NUCLEOTIDE SEQUENCE [LARGE SCALE GENOMIC DNA]</scope>
    <source>
        <strain evidence="3">cv. HFTH1</strain>
        <tissue evidence="2">Young leaf</tissue>
    </source>
</reference>
<evidence type="ECO:0000313" key="3">
    <source>
        <dbReference type="Proteomes" id="UP000290289"/>
    </source>
</evidence>
<evidence type="ECO:0000256" key="1">
    <source>
        <dbReference type="SAM" id="MobiDB-lite"/>
    </source>
</evidence>
<evidence type="ECO:0000313" key="2">
    <source>
        <dbReference type="EMBL" id="RXI07188.1"/>
    </source>
</evidence>
<keyword evidence="3" id="KW-1185">Reference proteome</keyword>
<protein>
    <submittedName>
        <fullName evidence="2">Uncharacterized protein</fullName>
    </submittedName>
</protein>
<organism evidence="2 3">
    <name type="scientific">Malus domestica</name>
    <name type="common">Apple</name>
    <name type="synonym">Pyrus malus</name>
    <dbReference type="NCBI Taxonomy" id="3750"/>
    <lineage>
        <taxon>Eukaryota</taxon>
        <taxon>Viridiplantae</taxon>
        <taxon>Streptophyta</taxon>
        <taxon>Embryophyta</taxon>
        <taxon>Tracheophyta</taxon>
        <taxon>Spermatophyta</taxon>
        <taxon>Magnoliopsida</taxon>
        <taxon>eudicotyledons</taxon>
        <taxon>Gunneridae</taxon>
        <taxon>Pentapetalae</taxon>
        <taxon>rosids</taxon>
        <taxon>fabids</taxon>
        <taxon>Rosales</taxon>
        <taxon>Rosaceae</taxon>
        <taxon>Amygdaloideae</taxon>
        <taxon>Maleae</taxon>
        <taxon>Malus</taxon>
    </lineage>
</organism>
<comment type="caution">
    <text evidence="2">The sequence shown here is derived from an EMBL/GenBank/DDBJ whole genome shotgun (WGS) entry which is preliminary data.</text>
</comment>
<feature type="compositionally biased region" description="Polar residues" evidence="1">
    <location>
        <begin position="166"/>
        <end position="178"/>
    </location>
</feature>
<proteinExistence type="predicted"/>